<protein>
    <submittedName>
        <fullName evidence="1">Uncharacterized protein</fullName>
    </submittedName>
</protein>
<evidence type="ECO:0000313" key="1">
    <source>
        <dbReference type="EMBL" id="ELZ67043.1"/>
    </source>
</evidence>
<sequence length="63" mass="6625">MVGSISFTVENVGNSVIDDVSCACDFTMLVSAKLSGVVGLSSDEVDIHEEVELVVEFVAIESC</sequence>
<dbReference type="AlphaFoldDB" id="M0G669"/>
<proteinExistence type="predicted"/>
<comment type="caution">
    <text evidence="1">The sequence shown here is derived from an EMBL/GenBank/DDBJ whole genome shotgun (WGS) entry which is preliminary data.</text>
</comment>
<name>M0G669_HALPT</name>
<gene>
    <name evidence="1" type="ORF">C457_13439</name>
</gene>
<evidence type="ECO:0000313" key="2">
    <source>
        <dbReference type="Proteomes" id="UP000011559"/>
    </source>
</evidence>
<dbReference type="EMBL" id="AOLG01000047">
    <property type="protein sequence ID" value="ELZ67043.1"/>
    <property type="molecule type" value="Genomic_DNA"/>
</dbReference>
<keyword evidence="2" id="KW-1185">Reference proteome</keyword>
<dbReference type="Proteomes" id="UP000011559">
    <property type="component" value="Unassembled WGS sequence"/>
</dbReference>
<accession>M0G669</accession>
<reference evidence="1 2" key="1">
    <citation type="journal article" date="2014" name="PLoS Genet.">
        <title>Phylogenetically driven sequencing of extremely halophilic archaea reveals strategies for static and dynamic osmo-response.</title>
        <authorList>
            <person name="Becker E.A."/>
            <person name="Seitzer P.M."/>
            <person name="Tritt A."/>
            <person name="Larsen D."/>
            <person name="Krusor M."/>
            <person name="Yao A.I."/>
            <person name="Wu D."/>
            <person name="Madern D."/>
            <person name="Eisen J.A."/>
            <person name="Darling A.E."/>
            <person name="Facciotti M.T."/>
        </authorList>
    </citation>
    <scope>NUCLEOTIDE SEQUENCE [LARGE SCALE GENOMIC DNA]</scope>
    <source>
        <strain evidence="2">DSM 18310 / JCM 13924 / TL6</strain>
    </source>
</reference>
<organism evidence="1 2">
    <name type="scientific">Haloferax prahovense (strain DSM 18310 / JCM 13924 / TL6)</name>
    <dbReference type="NCBI Taxonomy" id="1227461"/>
    <lineage>
        <taxon>Archaea</taxon>
        <taxon>Methanobacteriati</taxon>
        <taxon>Methanobacteriota</taxon>
        <taxon>Stenosarchaea group</taxon>
        <taxon>Halobacteria</taxon>
        <taxon>Halobacteriales</taxon>
        <taxon>Haloferacaceae</taxon>
        <taxon>Haloferax</taxon>
    </lineage>
</organism>